<dbReference type="GO" id="GO:0009873">
    <property type="term" value="P:ethylene-activated signaling pathway"/>
    <property type="evidence" value="ECO:0007669"/>
    <property type="project" value="UniProtKB-KW"/>
</dbReference>
<evidence type="ECO:0000256" key="9">
    <source>
        <dbReference type="SAM" id="MobiDB-lite"/>
    </source>
</evidence>
<evidence type="ECO:0000256" key="1">
    <source>
        <dbReference type="ARBA" id="ARBA00004123"/>
    </source>
</evidence>
<feature type="domain" description="AP2/ERF" evidence="10">
    <location>
        <begin position="177"/>
        <end position="241"/>
    </location>
</feature>
<feature type="domain" description="AP2/ERF" evidence="10">
    <location>
        <begin position="88"/>
        <end position="145"/>
    </location>
</feature>
<comment type="caution">
    <text evidence="11">The sequence shown here is derived from an EMBL/GenBank/DDBJ whole genome shotgun (WGS) entry which is preliminary data.</text>
</comment>
<organism evidence="11 12">
    <name type="scientific">Arabidopsis thaliana x Arabidopsis arenosa</name>
    <dbReference type="NCBI Taxonomy" id="1240361"/>
    <lineage>
        <taxon>Eukaryota</taxon>
        <taxon>Viridiplantae</taxon>
        <taxon>Streptophyta</taxon>
        <taxon>Embryophyta</taxon>
        <taxon>Tracheophyta</taxon>
        <taxon>Spermatophyta</taxon>
        <taxon>Magnoliopsida</taxon>
        <taxon>eudicotyledons</taxon>
        <taxon>Gunneridae</taxon>
        <taxon>Pentapetalae</taxon>
        <taxon>rosids</taxon>
        <taxon>malvids</taxon>
        <taxon>Brassicales</taxon>
        <taxon>Brassicaceae</taxon>
        <taxon>Camelineae</taxon>
        <taxon>Arabidopsis</taxon>
    </lineage>
</organism>
<dbReference type="GO" id="GO:0003700">
    <property type="term" value="F:DNA-binding transcription factor activity"/>
    <property type="evidence" value="ECO:0007669"/>
    <property type="project" value="InterPro"/>
</dbReference>
<comment type="similarity">
    <text evidence="8">Belongs to the AP2/ERF transcription factor family. ERF subfamily.</text>
</comment>
<evidence type="ECO:0000256" key="4">
    <source>
        <dbReference type="ARBA" id="ARBA00023125"/>
    </source>
</evidence>
<dbReference type="GO" id="GO:0003677">
    <property type="term" value="F:DNA binding"/>
    <property type="evidence" value="ECO:0007669"/>
    <property type="project" value="UniProtKB-KW"/>
</dbReference>
<name>A0A8T1XPG0_9BRAS</name>
<dbReference type="PANTHER" id="PTHR31194">
    <property type="entry name" value="SHN SHINE , DNA BINDING / TRANSCRIPTION FACTOR"/>
    <property type="match status" value="1"/>
</dbReference>
<dbReference type="PANTHER" id="PTHR31194:SF222">
    <property type="entry name" value="ETHYLENE-RESPONSIVE TRANSCRIPTION FACTOR ERF120-RELATED"/>
    <property type="match status" value="1"/>
</dbReference>
<evidence type="ECO:0000313" key="12">
    <source>
        <dbReference type="Proteomes" id="UP000694240"/>
    </source>
</evidence>
<keyword evidence="3" id="KW-0805">Transcription regulation</keyword>
<keyword evidence="4" id="KW-0238">DNA-binding</keyword>
<evidence type="ECO:0000256" key="3">
    <source>
        <dbReference type="ARBA" id="ARBA00023015"/>
    </source>
</evidence>
<dbReference type="SMART" id="SM00380">
    <property type="entry name" value="AP2"/>
    <property type="match status" value="2"/>
</dbReference>
<keyword evidence="5" id="KW-0010">Activator</keyword>
<dbReference type="InterPro" id="IPR050913">
    <property type="entry name" value="AP2/ERF_ERF"/>
</dbReference>
<dbReference type="InterPro" id="IPR001471">
    <property type="entry name" value="AP2/ERF_dom"/>
</dbReference>
<sequence>MDYSENVQNENFSLVSQPPYLTRDQEHGIMVSTLRQVISNTGGDTSSSHWIASEALPPPDAGPCPLCGVTGCYGCAFPRHEEIRKEKKHKGVRKKPSGKWSAEIWDPTMRARRWLGTFPTAEMAAHAYDEAAAELVGKRSARRLPPPDAGPCPLCRITGCEGCTFQRPHREIEKEKKYKGVRKKPSGKWAAEIWDPSSKSRRWLGTFLTAEMAASSYDEAARSLGHQQDVAKRTEKELNGGGDD</sequence>
<evidence type="ECO:0000256" key="7">
    <source>
        <dbReference type="ARBA" id="ARBA00023242"/>
    </source>
</evidence>
<evidence type="ECO:0000256" key="5">
    <source>
        <dbReference type="ARBA" id="ARBA00023159"/>
    </source>
</evidence>
<dbReference type="AlphaFoldDB" id="A0A8T1XPG0"/>
<dbReference type="PROSITE" id="PS51032">
    <property type="entry name" value="AP2_ERF"/>
    <property type="match status" value="2"/>
</dbReference>
<evidence type="ECO:0000256" key="8">
    <source>
        <dbReference type="ARBA" id="ARBA00024343"/>
    </source>
</evidence>
<protein>
    <submittedName>
        <fullName evidence="11">AP2/ERF domain</fullName>
    </submittedName>
</protein>
<keyword evidence="7" id="KW-0539">Nucleus</keyword>
<dbReference type="CDD" id="cd00018">
    <property type="entry name" value="AP2"/>
    <property type="match status" value="2"/>
</dbReference>
<feature type="compositionally biased region" description="Basic and acidic residues" evidence="9">
    <location>
        <begin position="229"/>
        <end position="238"/>
    </location>
</feature>
<reference evidence="11 12" key="1">
    <citation type="submission" date="2020-12" db="EMBL/GenBank/DDBJ databases">
        <title>Concerted genomic and epigenomic changes stabilize Arabidopsis allopolyploids.</title>
        <authorList>
            <person name="Chen Z."/>
        </authorList>
    </citation>
    <scope>NUCLEOTIDE SEQUENCE [LARGE SCALE GENOMIC DNA]</scope>
    <source>
        <strain evidence="11">Allo738</strain>
        <tissue evidence="11">Leaf</tissue>
    </source>
</reference>
<gene>
    <name evidence="11" type="ORF">ISN45_Aa08g031250</name>
</gene>
<evidence type="ECO:0000256" key="6">
    <source>
        <dbReference type="ARBA" id="ARBA00023163"/>
    </source>
</evidence>
<dbReference type="GO" id="GO:0005634">
    <property type="term" value="C:nucleus"/>
    <property type="evidence" value="ECO:0007669"/>
    <property type="project" value="UniProtKB-SubCell"/>
</dbReference>
<accession>A0A8T1XPG0</accession>
<evidence type="ECO:0000259" key="10">
    <source>
        <dbReference type="PROSITE" id="PS51032"/>
    </source>
</evidence>
<keyword evidence="12" id="KW-1185">Reference proteome</keyword>
<dbReference type="Proteomes" id="UP000694240">
    <property type="component" value="Chromosome 13"/>
</dbReference>
<evidence type="ECO:0000313" key="11">
    <source>
        <dbReference type="EMBL" id="KAG7535725.1"/>
    </source>
</evidence>
<dbReference type="Pfam" id="PF00847">
    <property type="entry name" value="AP2"/>
    <property type="match status" value="2"/>
</dbReference>
<dbReference type="EMBL" id="JAEFBK010000013">
    <property type="protein sequence ID" value="KAG7535725.1"/>
    <property type="molecule type" value="Genomic_DNA"/>
</dbReference>
<proteinExistence type="inferred from homology"/>
<keyword evidence="6" id="KW-0804">Transcription</keyword>
<comment type="subcellular location">
    <subcellularLocation>
        <location evidence="1">Nucleus</location>
    </subcellularLocation>
</comment>
<evidence type="ECO:0000256" key="2">
    <source>
        <dbReference type="ARBA" id="ARBA00022745"/>
    </source>
</evidence>
<keyword evidence="2" id="KW-0936">Ethylene signaling pathway</keyword>
<feature type="region of interest" description="Disordered" evidence="9">
    <location>
        <begin position="223"/>
        <end position="244"/>
    </location>
</feature>